<dbReference type="InterPro" id="IPR034215">
    <property type="entry name" value="RBM42_RRM"/>
</dbReference>
<dbReference type="Pfam" id="PF00076">
    <property type="entry name" value="RRM_1"/>
    <property type="match status" value="1"/>
</dbReference>
<evidence type="ECO:0000256" key="1">
    <source>
        <dbReference type="ARBA" id="ARBA00004123"/>
    </source>
</evidence>
<feature type="region of interest" description="Disordered" evidence="11">
    <location>
        <begin position="285"/>
        <end position="320"/>
    </location>
</feature>
<evidence type="ECO:0000256" key="2">
    <source>
        <dbReference type="ARBA" id="ARBA00004496"/>
    </source>
</evidence>
<dbReference type="CTD" id="79171"/>
<dbReference type="InterPro" id="IPR000504">
    <property type="entry name" value="RRM_dom"/>
</dbReference>
<accession>A0A1S3WWI0</accession>
<reference evidence="14" key="2">
    <citation type="submission" date="2025-08" db="UniProtKB">
        <authorList>
            <consortium name="RefSeq"/>
        </authorList>
    </citation>
    <scope>IDENTIFICATION</scope>
</reference>
<evidence type="ECO:0000256" key="10">
    <source>
        <dbReference type="PROSITE-ProRule" id="PRU00176"/>
    </source>
</evidence>
<keyword evidence="7" id="KW-0539">Nucleus</keyword>
<comment type="subcellular location">
    <subcellularLocation>
        <location evidence="2">Cytoplasm</location>
    </subcellularLocation>
    <subcellularLocation>
        <location evidence="1">Nucleus</location>
    </subcellularLocation>
</comment>
<dbReference type="OrthoDB" id="1749473at2759"/>
<evidence type="ECO:0000313" key="14">
    <source>
        <dbReference type="RefSeq" id="XP_016050544.1"/>
    </source>
</evidence>
<evidence type="ECO:0000256" key="4">
    <source>
        <dbReference type="ARBA" id="ARBA00015192"/>
    </source>
</evidence>
<dbReference type="PROSITE" id="PS50102">
    <property type="entry name" value="RRM"/>
    <property type="match status" value="1"/>
</dbReference>
<comment type="similarity">
    <text evidence="3">Belongs to the RRM RBM42 family.</text>
</comment>
<dbReference type="InterPro" id="IPR012677">
    <property type="entry name" value="Nucleotide-bd_a/b_plait_sf"/>
</dbReference>
<dbReference type="SMART" id="SM00360">
    <property type="entry name" value="RRM"/>
    <property type="match status" value="1"/>
</dbReference>
<dbReference type="CDD" id="cd12383">
    <property type="entry name" value="RRM_RBM42"/>
    <property type="match status" value="1"/>
</dbReference>
<evidence type="ECO:0000256" key="5">
    <source>
        <dbReference type="ARBA" id="ARBA00022490"/>
    </source>
</evidence>
<dbReference type="GeneID" id="103127791"/>
<evidence type="ECO:0000259" key="12">
    <source>
        <dbReference type="PROSITE" id="PS50102"/>
    </source>
</evidence>
<dbReference type="FunFam" id="3.30.70.330:FF:000189">
    <property type="entry name" value="RNA-binding protein 42 isoform X2"/>
    <property type="match status" value="1"/>
</dbReference>
<keyword evidence="13" id="KW-1185">Reference proteome</keyword>
<keyword evidence="5" id="KW-0963">Cytoplasm</keyword>
<evidence type="ECO:0000256" key="7">
    <source>
        <dbReference type="ARBA" id="ARBA00023242"/>
    </source>
</evidence>
<sequence>MAGAGPAPGLPGAGGPVVPGPGTGIPGKSGEERLKEMEAEMALFEQEVLGAPVTGIPTAVPTVPTVEAMQVPAAPVMRPIIATNTYQQVQQTLEARAAAAATVIPPMVGGPPFVGPVGFGPGDRSHLDSPEAREAMFLRRAAVAPQRAPILRPAFVPHVLQRAGPPGPPMMLPPMSRAPVPPLGSMAALRPPLEEPATPRELGLGLGLGLKEKEEAVVAAATGLEEAGATVTVGSGGAPAGPAVIGPSLPLALAMPLPEPEPLPLPLEVVRGLLPPLRIPELLSLRPRPRPPRPEPPPGLMALEVPEPMGEDKKKGKPEKLKRCIRTAAGSSWEDPSLLEWDADDFRIFCGDLGNEVNDDILARAFSRFPSFLKAKVIRDKRTGKTKGYGFVSFKDPSDYVRAMREMNGKYVGSRPIKLRKSMWKDRNLDVVRKKQKEKKKLGLR</sequence>
<dbReference type="GO" id="GO:0005737">
    <property type="term" value="C:cytoplasm"/>
    <property type="evidence" value="ECO:0007669"/>
    <property type="project" value="UniProtKB-SubCell"/>
</dbReference>
<dbReference type="PANTHER" id="PTHR47640:SF11">
    <property type="entry name" value="RNA-BINDING PROTEIN 42"/>
    <property type="match status" value="1"/>
</dbReference>
<gene>
    <name evidence="14" type="primary">RBM42</name>
</gene>
<dbReference type="AlphaFoldDB" id="A0A1S3WWI0"/>
<feature type="region of interest" description="Disordered" evidence="11">
    <location>
        <begin position="1"/>
        <end position="30"/>
    </location>
</feature>
<dbReference type="GO" id="GO:0003729">
    <property type="term" value="F:mRNA binding"/>
    <property type="evidence" value="ECO:0007669"/>
    <property type="project" value="InterPro"/>
</dbReference>
<evidence type="ECO:0000256" key="8">
    <source>
        <dbReference type="ARBA" id="ARBA00030574"/>
    </source>
</evidence>
<dbReference type="Proteomes" id="UP001652624">
    <property type="component" value="Chromosome 2"/>
</dbReference>
<dbReference type="InterPro" id="IPR050825">
    <property type="entry name" value="RBM42_RBP45_47-like"/>
</dbReference>
<dbReference type="InterPro" id="IPR035979">
    <property type="entry name" value="RBD_domain_sf"/>
</dbReference>
<reference evidence="13" key="1">
    <citation type="submission" date="2025-05" db="UniProtKB">
        <authorList>
            <consortium name="RefSeq"/>
        </authorList>
    </citation>
    <scope>NUCLEOTIDE SEQUENCE [LARGE SCALE GENOMIC DNA]</scope>
</reference>
<dbReference type="SUPFAM" id="SSF54928">
    <property type="entry name" value="RNA-binding domain, RBD"/>
    <property type="match status" value="1"/>
</dbReference>
<dbReference type="GO" id="GO:0005634">
    <property type="term" value="C:nucleus"/>
    <property type="evidence" value="ECO:0007669"/>
    <property type="project" value="UniProtKB-SubCell"/>
</dbReference>
<keyword evidence="6 10" id="KW-0694">RNA-binding</keyword>
<organism evidence="13 14">
    <name type="scientific">Erinaceus europaeus</name>
    <name type="common">Western European hedgehog</name>
    <dbReference type="NCBI Taxonomy" id="9365"/>
    <lineage>
        <taxon>Eukaryota</taxon>
        <taxon>Metazoa</taxon>
        <taxon>Chordata</taxon>
        <taxon>Craniata</taxon>
        <taxon>Vertebrata</taxon>
        <taxon>Euteleostomi</taxon>
        <taxon>Mammalia</taxon>
        <taxon>Eutheria</taxon>
        <taxon>Laurasiatheria</taxon>
        <taxon>Eulipotyphla</taxon>
        <taxon>Erinaceidae</taxon>
        <taxon>Erinaceinae</taxon>
        <taxon>Erinaceus</taxon>
    </lineage>
</organism>
<evidence type="ECO:0000256" key="11">
    <source>
        <dbReference type="SAM" id="MobiDB-lite"/>
    </source>
</evidence>
<feature type="compositionally biased region" description="Basic and acidic residues" evidence="11">
    <location>
        <begin position="310"/>
        <end position="320"/>
    </location>
</feature>
<dbReference type="PANTHER" id="PTHR47640">
    <property type="entry name" value="TRNA SELENOCYSTEINE 1-ASSOCIATED PROTEIN 1-RELATED-RELATED"/>
    <property type="match status" value="1"/>
</dbReference>
<dbReference type="RefSeq" id="XP_016050544.1">
    <property type="nucleotide sequence ID" value="XM_016195058.2"/>
</dbReference>
<evidence type="ECO:0000256" key="6">
    <source>
        <dbReference type="ARBA" id="ARBA00022884"/>
    </source>
</evidence>
<feature type="domain" description="RRM" evidence="12">
    <location>
        <begin position="346"/>
        <end position="424"/>
    </location>
</feature>
<feature type="compositionally biased region" description="Gly residues" evidence="11">
    <location>
        <begin position="11"/>
        <end position="27"/>
    </location>
</feature>
<evidence type="ECO:0000313" key="13">
    <source>
        <dbReference type="Proteomes" id="UP001652624"/>
    </source>
</evidence>
<evidence type="ECO:0000256" key="3">
    <source>
        <dbReference type="ARBA" id="ARBA00007408"/>
    </source>
</evidence>
<comment type="subunit">
    <text evidence="9">Interacts with HNRNPK.</text>
</comment>
<proteinExistence type="inferred from homology"/>
<dbReference type="Gene3D" id="3.30.70.330">
    <property type="match status" value="1"/>
</dbReference>
<evidence type="ECO:0000256" key="9">
    <source>
        <dbReference type="ARBA" id="ARBA00063496"/>
    </source>
</evidence>
<name>A0A1S3WWI0_ERIEU</name>
<protein>
    <recommendedName>
        <fullName evidence="4">RNA-binding protein 42</fullName>
    </recommendedName>
    <alternativeName>
        <fullName evidence="8">RNA-binding motif protein 42</fullName>
    </alternativeName>
</protein>